<dbReference type="EC" id="2.7.7.12" evidence="4 12"/>
<evidence type="ECO:0000256" key="3">
    <source>
        <dbReference type="ARBA" id="ARBA00010951"/>
    </source>
</evidence>
<evidence type="ECO:0000256" key="7">
    <source>
        <dbReference type="ARBA" id="ARBA00022695"/>
    </source>
</evidence>
<dbReference type="InterPro" id="IPR005849">
    <property type="entry name" value="GalP_Utransf_N"/>
</dbReference>
<evidence type="ECO:0000313" key="19">
    <source>
        <dbReference type="Proteomes" id="UP000007460"/>
    </source>
</evidence>
<feature type="binding site" evidence="14">
    <location>
        <position position="183"/>
    </location>
    <ligand>
        <name>Zn(2+)</name>
        <dbReference type="ChEBI" id="CHEBI:29105"/>
    </ligand>
</feature>
<dbReference type="STRING" id="488538.SAR116_1195"/>
<feature type="binding site" evidence="14">
    <location>
        <position position="74"/>
    </location>
    <ligand>
        <name>Zn(2+)</name>
        <dbReference type="ChEBI" id="CHEBI:29105"/>
    </ligand>
</feature>
<dbReference type="OrthoDB" id="9769064at2"/>
<dbReference type="GO" id="GO:0033499">
    <property type="term" value="P:galactose catabolic process via UDP-galactose, Leloir pathway"/>
    <property type="evidence" value="ECO:0007669"/>
    <property type="project" value="TreeGrafter"/>
</dbReference>
<feature type="active site" description="Tele-UMP-histidine intermediate" evidence="13">
    <location>
        <position position="185"/>
    </location>
</feature>
<evidence type="ECO:0000256" key="13">
    <source>
        <dbReference type="PIRSR" id="PIRSR000808-1"/>
    </source>
</evidence>
<evidence type="ECO:0000256" key="8">
    <source>
        <dbReference type="ARBA" id="ARBA00022723"/>
    </source>
</evidence>
<proteinExistence type="inferred from homology"/>
<keyword evidence="11 15" id="KW-0119">Carbohydrate metabolism</keyword>
<evidence type="ECO:0000256" key="1">
    <source>
        <dbReference type="ARBA" id="ARBA00001107"/>
    </source>
</evidence>
<dbReference type="NCBIfam" id="TIGR00209">
    <property type="entry name" value="galT_1"/>
    <property type="match status" value="1"/>
</dbReference>
<dbReference type="Pfam" id="PF02744">
    <property type="entry name" value="GalP_UDP_tr_C"/>
    <property type="match status" value="1"/>
</dbReference>
<evidence type="ECO:0000256" key="5">
    <source>
        <dbReference type="ARBA" id="ARBA00016340"/>
    </source>
</evidence>
<evidence type="ECO:0000259" key="17">
    <source>
        <dbReference type="Pfam" id="PF02744"/>
    </source>
</evidence>
<organism evidence="18 19">
    <name type="scientific">Puniceispirillum marinum (strain IMCC1322)</name>
    <dbReference type="NCBI Taxonomy" id="488538"/>
    <lineage>
        <taxon>Bacteria</taxon>
        <taxon>Pseudomonadati</taxon>
        <taxon>Pseudomonadota</taxon>
        <taxon>Alphaproteobacteria</taxon>
        <taxon>Candidatus Puniceispirillales</taxon>
        <taxon>Candidatus Puniceispirillaceae</taxon>
        <taxon>Candidatus Puniceispirillum</taxon>
    </lineage>
</organism>
<dbReference type="UniPathway" id="UPA00214"/>
<dbReference type="Pfam" id="PF01087">
    <property type="entry name" value="GalP_UDP_transf"/>
    <property type="match status" value="1"/>
</dbReference>
<keyword evidence="10 15" id="KW-0299">Galactose metabolism</keyword>
<dbReference type="InterPro" id="IPR001937">
    <property type="entry name" value="GalP_UDPtransf1"/>
</dbReference>
<feature type="binding site" evidence="14">
    <location>
        <position position="132"/>
    </location>
    <ligand>
        <name>Zn(2+)</name>
        <dbReference type="ChEBI" id="CHEBI:29105"/>
    </ligand>
</feature>
<comment type="pathway">
    <text evidence="2 15">Carbohydrate metabolism; galactose metabolism.</text>
</comment>
<evidence type="ECO:0000256" key="6">
    <source>
        <dbReference type="ARBA" id="ARBA00022679"/>
    </source>
</evidence>
<dbReference type="InterPro" id="IPR005850">
    <property type="entry name" value="GalP_Utransf_C"/>
</dbReference>
<evidence type="ECO:0000313" key="18">
    <source>
        <dbReference type="EMBL" id="ADE39438.1"/>
    </source>
</evidence>
<dbReference type="EMBL" id="CP001751">
    <property type="protein sequence ID" value="ADE39438.1"/>
    <property type="molecule type" value="Genomic_DNA"/>
</dbReference>
<dbReference type="Gene3D" id="3.30.428.10">
    <property type="entry name" value="HIT-like"/>
    <property type="match status" value="2"/>
</dbReference>
<sequence>MTDFHTKYVDRGHGRSLWLFSETARDYELLESLPAVQGADAHMRWHPLLREWVCHASTRQGRTFLPDAADCPLCPAVKGGKLTDMPATDYEIAIFTNRFSALSAEAGTPPELGVETAPGIGFCDVVCYSADHHSSFATIGVDRISLLVAAIGHRWDTLMQDERVQYVLPFENRGREIGVTLDHPHGQIYALSHIPALIAREADSFVHSNPLGDIVAHINPALILAQNECGIVMVPEWGRYPFETWVVPHRQMASPAEFTADERVQFAALMHDAVSRLDAVHGMPMPYTLGWHTAPRGMQDTFHFYCAFRPLRRSADKLKYLASVEQITGTFLVDIPPEQAAELLAGKAKLNV</sequence>
<feature type="domain" description="Galactose-1-phosphate uridyl transferase N-terminal" evidence="16">
    <location>
        <begin position="50"/>
        <end position="195"/>
    </location>
</feature>
<gene>
    <name evidence="18" type="ordered locus">SAR116_1195</name>
</gene>
<dbReference type="GO" id="GO:0008270">
    <property type="term" value="F:zinc ion binding"/>
    <property type="evidence" value="ECO:0007669"/>
    <property type="project" value="InterPro"/>
</dbReference>
<accession>D5BT41</accession>
<dbReference type="AlphaFoldDB" id="D5BT41"/>
<dbReference type="GO" id="GO:0008108">
    <property type="term" value="F:UDP-glucose:hexose-1-phosphate uridylyltransferase activity"/>
    <property type="evidence" value="ECO:0007669"/>
    <property type="project" value="UniProtKB-UniRule"/>
</dbReference>
<evidence type="ECO:0000256" key="11">
    <source>
        <dbReference type="ARBA" id="ARBA00023277"/>
    </source>
</evidence>
<evidence type="ECO:0000256" key="15">
    <source>
        <dbReference type="RuleBase" id="RU000506"/>
    </source>
</evidence>
<dbReference type="HOGENOM" id="CLU_029960_1_1_5"/>
<reference evidence="18 19" key="1">
    <citation type="journal article" date="2010" name="J. Bacteriol.">
        <title>Complete genome sequence of "Candidatus Puniceispirillum marinum" IMCC1322, a representative of the SAR116 clade in the Alphaproteobacteria.</title>
        <authorList>
            <person name="Oh H.M."/>
            <person name="Kwon K.K."/>
            <person name="Kang I."/>
            <person name="Kang S.G."/>
            <person name="Lee J.H."/>
            <person name="Kim S.J."/>
            <person name="Cho J.C."/>
        </authorList>
    </citation>
    <scope>NUCLEOTIDE SEQUENCE [LARGE SCALE GENOMIC DNA]</scope>
    <source>
        <strain evidence="18 19">IMCC1322</strain>
    </source>
</reference>
<name>D5BT41_PUNMI</name>
<evidence type="ECO:0000256" key="10">
    <source>
        <dbReference type="ARBA" id="ARBA00023144"/>
    </source>
</evidence>
<dbReference type="Proteomes" id="UP000007460">
    <property type="component" value="Chromosome"/>
</dbReference>
<evidence type="ECO:0000259" key="16">
    <source>
        <dbReference type="Pfam" id="PF01087"/>
    </source>
</evidence>
<dbReference type="PANTHER" id="PTHR11943">
    <property type="entry name" value="GALACTOSE-1-PHOSPHATE URIDYLYLTRANSFERASE"/>
    <property type="match status" value="1"/>
</dbReference>
<dbReference type="PIRSF" id="PIRSF000808">
    <property type="entry name" value="GalT"/>
    <property type="match status" value="1"/>
</dbReference>
<keyword evidence="6 15" id="KW-0808">Transferase</keyword>
<dbReference type="SUPFAM" id="SSF54197">
    <property type="entry name" value="HIT-like"/>
    <property type="match status" value="2"/>
</dbReference>
<evidence type="ECO:0000256" key="14">
    <source>
        <dbReference type="PIRSR" id="PIRSR000808-3"/>
    </source>
</evidence>
<dbReference type="PANTHER" id="PTHR11943:SF1">
    <property type="entry name" value="GALACTOSE-1-PHOSPHATE URIDYLYLTRANSFERASE"/>
    <property type="match status" value="1"/>
</dbReference>
<evidence type="ECO:0000256" key="4">
    <source>
        <dbReference type="ARBA" id="ARBA00012384"/>
    </source>
</evidence>
<comment type="cofactor">
    <cofactor evidence="14">
        <name>Zn(2+)</name>
        <dbReference type="ChEBI" id="CHEBI:29105"/>
    </cofactor>
    <text evidence="14">Binds 1 zinc ion per subunit.</text>
</comment>
<dbReference type="PROSITE" id="PS00117">
    <property type="entry name" value="GAL_P_UDP_TRANSF_I"/>
    <property type="match status" value="1"/>
</dbReference>
<keyword evidence="9 14" id="KW-0862">Zinc</keyword>
<dbReference type="GO" id="GO:0005737">
    <property type="term" value="C:cytoplasm"/>
    <property type="evidence" value="ECO:0007669"/>
    <property type="project" value="TreeGrafter"/>
</dbReference>
<dbReference type="eggNOG" id="COG1085">
    <property type="taxonomic scope" value="Bacteria"/>
</dbReference>
<keyword evidence="8 14" id="KW-0479">Metal-binding</keyword>
<comment type="catalytic activity">
    <reaction evidence="1 15">
        <text>alpha-D-galactose 1-phosphate + UDP-alpha-D-glucose = alpha-D-glucose 1-phosphate + UDP-alpha-D-galactose</text>
        <dbReference type="Rhea" id="RHEA:13989"/>
        <dbReference type="ChEBI" id="CHEBI:58336"/>
        <dbReference type="ChEBI" id="CHEBI:58601"/>
        <dbReference type="ChEBI" id="CHEBI:58885"/>
        <dbReference type="ChEBI" id="CHEBI:66914"/>
        <dbReference type="EC" id="2.7.7.12"/>
    </reaction>
</comment>
<dbReference type="InterPro" id="IPR019779">
    <property type="entry name" value="GalP_UDPtransf1_His-AS"/>
</dbReference>
<feature type="binding site" evidence="14">
    <location>
        <position position="71"/>
    </location>
    <ligand>
        <name>Zn(2+)</name>
        <dbReference type="ChEBI" id="CHEBI:29105"/>
    </ligand>
</feature>
<keyword evidence="7 15" id="KW-0548">Nucleotidyltransferase</keyword>
<dbReference type="KEGG" id="apb:SAR116_1195"/>
<dbReference type="RefSeq" id="WP_013046067.1">
    <property type="nucleotide sequence ID" value="NC_014010.1"/>
</dbReference>
<comment type="similarity">
    <text evidence="3 15">Belongs to the galactose-1-phosphate uridylyltransferase type 1 family.</text>
</comment>
<protein>
    <recommendedName>
        <fullName evidence="5 12">Galactose-1-phosphate uridylyltransferase</fullName>
        <ecNumber evidence="4 12">2.7.7.12</ecNumber>
    </recommendedName>
</protein>
<evidence type="ECO:0000256" key="12">
    <source>
        <dbReference type="NCBIfam" id="TIGR00209"/>
    </source>
</evidence>
<evidence type="ECO:0000256" key="9">
    <source>
        <dbReference type="ARBA" id="ARBA00022833"/>
    </source>
</evidence>
<dbReference type="InterPro" id="IPR036265">
    <property type="entry name" value="HIT-like_sf"/>
</dbReference>
<evidence type="ECO:0000256" key="2">
    <source>
        <dbReference type="ARBA" id="ARBA00004947"/>
    </source>
</evidence>
<keyword evidence="19" id="KW-1185">Reference proteome</keyword>
<feature type="domain" description="Galactose-1-phosphate uridyl transferase C-terminal" evidence="17">
    <location>
        <begin position="224"/>
        <end position="345"/>
    </location>
</feature>